<keyword evidence="5 16" id="KW-0863">Zinc-finger</keyword>
<evidence type="ECO:0000256" key="10">
    <source>
        <dbReference type="ARBA" id="ARBA00071236"/>
    </source>
</evidence>
<sequence length="998" mass="113720">MTSADKEFSEDSNFSPKAGTSKLPTDASPDSKCPICLDRFDNVAYLDRCLHRFCFRCVQEWSKNKAECPLCKQPFFSIFHTIRAEDDFKEYILSPSEHSSFASPDGRRFRYRTTLTGERRAGSSPSRRTLSPPDNGVLFEGLSNEPVRQRVEEIQHMIRSLASRRQASAEGISLQQIQEEDMINFRRALYRSGVRIRSIQDGGRYRDISAEFFRRNPACLHRLVPWLKRELTVLLGAHGSLVNIVQHIIMSNVTRYDLESQAFADDLKPFLLNRTEHFLHEFISFARCPFNLEAYDQHANYDCPAPSYDEGSHSDSSIITISPDMAYSQGPDNNLSVTGLGQAPWDDETPGPSYSISEEARATIASPLETSESSDEGSATQSRRTKLKAQLQADADLNNSDSSSDNCVIVGYVKPLAERTPEVVELSSDTEESIKEEKREDVKKQQPIQCRSWSDSEPSRSLSPCSPMYKEDVGSCRSCLSPAVEKTESKDEKNKCKVKDLSPQDLSWSPSLGSDTVCSPWNHRLSRKGKSRSPQSFSRSSRSHGHRSRREHRSKSQLRRRQSRSRDSSKHRSKRSSRRSRAHDTRVSLKSQRGSLSHESTPSREISRSRSRSKGHGKRRSRSRDSDRYYVRDSYQSRCQWSYAFCSQKVFGDDNESSSRRRNQSNVLYSRQSDSPEYRIRSFIERRDPHGQRGLRERHYYCYEKCRSRSRSSNRSRTPSGGTDRMKSEKPGGKRKYKTRHLENASMESTSLERENEPKKTSSKFSDYFKNEDSLSDNRASSETKRKKKKKKVRSPSVEIVYEGKATDTARHLKKKKKKHKKKHRKRHMSNSAYSSPVVITIDSDSSKEPESTERDSSITWTGTTQINERENESPSSCLRKTGCEDVYRVGEETGGVVKKCNIPTRKGGLDGGIRNADVELRETAADQGLTTADTRSNTPRTETVTSYSQAAPAAPSSQLPSPRTSFLECPERQPLILRLPKTLVNRSSWFDFPEEKM</sequence>
<feature type="region of interest" description="Disordered" evidence="17">
    <location>
        <begin position="706"/>
        <end position="878"/>
    </location>
</feature>
<dbReference type="RefSeq" id="XP_026722357.1">
    <property type="nucleotide sequence ID" value="XM_026866556.1"/>
</dbReference>
<feature type="region of interest" description="Disordered" evidence="17">
    <location>
        <begin position="114"/>
        <end position="135"/>
    </location>
</feature>
<dbReference type="InterPro" id="IPR001841">
    <property type="entry name" value="Znf_RING"/>
</dbReference>
<evidence type="ECO:0000256" key="16">
    <source>
        <dbReference type="PROSITE-ProRule" id="PRU00175"/>
    </source>
</evidence>
<evidence type="ECO:0000256" key="1">
    <source>
        <dbReference type="ARBA" id="ARBA00000900"/>
    </source>
</evidence>
<dbReference type="GO" id="GO:0032391">
    <property type="term" value="C:photoreceptor connecting cilium"/>
    <property type="evidence" value="ECO:0007669"/>
    <property type="project" value="UniProtKB-ARBA"/>
</dbReference>
<feature type="compositionally biased region" description="Basic residues" evidence="17">
    <location>
        <begin position="541"/>
        <end position="563"/>
    </location>
</feature>
<dbReference type="InterPro" id="IPR018957">
    <property type="entry name" value="Znf_C3HC4_RING-type"/>
</dbReference>
<feature type="compositionally biased region" description="Low complexity" evidence="17">
    <location>
        <begin position="393"/>
        <end position="404"/>
    </location>
</feature>
<dbReference type="OrthoDB" id="21204at2759"/>
<feature type="region of interest" description="Disordered" evidence="17">
    <location>
        <begin position="1"/>
        <end position="29"/>
    </location>
</feature>
<comment type="catalytic activity">
    <reaction evidence="1">
        <text>S-ubiquitinyl-[E2 ubiquitin-conjugating enzyme]-L-cysteine + [acceptor protein]-L-lysine = [E2 ubiquitin-conjugating enzyme]-L-cysteine + N(6)-ubiquitinyl-[acceptor protein]-L-lysine.</text>
        <dbReference type="EC" id="2.3.2.27"/>
    </reaction>
</comment>
<organism evidence="19 20">
    <name type="scientific">Athene cunicularia</name>
    <name type="common">Burrowing owl</name>
    <name type="synonym">Speotyto cunicularia</name>
    <dbReference type="NCBI Taxonomy" id="194338"/>
    <lineage>
        <taxon>Eukaryota</taxon>
        <taxon>Metazoa</taxon>
        <taxon>Chordata</taxon>
        <taxon>Craniata</taxon>
        <taxon>Vertebrata</taxon>
        <taxon>Euteleostomi</taxon>
        <taxon>Archelosauria</taxon>
        <taxon>Archosauria</taxon>
        <taxon>Dinosauria</taxon>
        <taxon>Saurischia</taxon>
        <taxon>Theropoda</taxon>
        <taxon>Coelurosauria</taxon>
        <taxon>Aves</taxon>
        <taxon>Neognathae</taxon>
        <taxon>Neoaves</taxon>
        <taxon>Telluraves</taxon>
        <taxon>Strigiformes</taxon>
        <taxon>Strigidae</taxon>
        <taxon>Athene</taxon>
    </lineage>
</organism>
<dbReference type="PANTHER" id="PTHR46077:SF1">
    <property type="entry name" value="TOP1 BINDING ARGININE_SERINE RICH PROTEIN, E3 UBIQUITIN LIGASE"/>
    <property type="match status" value="1"/>
</dbReference>
<dbReference type="Pfam" id="PF26084">
    <property type="entry name" value="PWI_Topors"/>
    <property type="match status" value="1"/>
</dbReference>
<reference evidence="19" key="2">
    <citation type="submission" date="2025-09" db="UniProtKB">
        <authorList>
            <consortium name="Ensembl"/>
        </authorList>
    </citation>
    <scope>IDENTIFICATION</scope>
</reference>
<evidence type="ECO:0000256" key="5">
    <source>
        <dbReference type="ARBA" id="ARBA00022771"/>
    </source>
</evidence>
<dbReference type="Proteomes" id="UP000472269">
    <property type="component" value="Unplaced"/>
</dbReference>
<dbReference type="Gene3D" id="3.30.40.10">
    <property type="entry name" value="Zinc/RING finger domain, C3HC4 (zinc finger)"/>
    <property type="match status" value="1"/>
</dbReference>
<evidence type="ECO:0000259" key="18">
    <source>
        <dbReference type="PROSITE" id="PS50089"/>
    </source>
</evidence>
<dbReference type="InterPro" id="IPR058745">
    <property type="entry name" value="PWI_Topors"/>
</dbReference>
<feature type="region of interest" description="Disordered" evidence="17">
    <location>
        <begin position="925"/>
        <end position="967"/>
    </location>
</feature>
<reference evidence="19" key="1">
    <citation type="submission" date="2025-08" db="UniProtKB">
        <authorList>
            <consortium name="Ensembl"/>
        </authorList>
    </citation>
    <scope>IDENTIFICATION</scope>
</reference>
<feature type="region of interest" description="Disordered" evidence="17">
    <location>
        <begin position="330"/>
        <end position="354"/>
    </location>
</feature>
<dbReference type="PROSITE" id="PS50089">
    <property type="entry name" value="ZF_RING_2"/>
    <property type="match status" value="1"/>
</dbReference>
<keyword evidence="4" id="KW-0479">Metal-binding</keyword>
<proteinExistence type="predicted"/>
<dbReference type="InterPro" id="IPR013083">
    <property type="entry name" value="Znf_RING/FYVE/PHD"/>
</dbReference>
<feature type="region of interest" description="Disordered" evidence="17">
    <location>
        <begin position="652"/>
        <end position="674"/>
    </location>
</feature>
<evidence type="ECO:0000256" key="11">
    <source>
        <dbReference type="ARBA" id="ARBA00076856"/>
    </source>
</evidence>
<feature type="compositionally biased region" description="Basic residues" evidence="17">
    <location>
        <begin position="609"/>
        <end position="622"/>
    </location>
</feature>
<feature type="compositionally biased region" description="Polar residues" evidence="17">
    <location>
        <begin position="664"/>
        <end position="673"/>
    </location>
</feature>
<keyword evidence="9" id="KW-0804">Transcription</keyword>
<dbReference type="GO" id="GO:0006513">
    <property type="term" value="P:protein monoubiquitination"/>
    <property type="evidence" value="ECO:0007669"/>
    <property type="project" value="TreeGrafter"/>
</dbReference>
<feature type="compositionally biased region" description="Polar residues" evidence="17">
    <location>
        <begin position="446"/>
        <end position="464"/>
    </location>
</feature>
<feature type="compositionally biased region" description="Basic residues" evidence="17">
    <location>
        <begin position="785"/>
        <end position="794"/>
    </location>
</feature>
<accession>A0A663N6H6</accession>
<feature type="compositionally biased region" description="Polar residues" evidence="17">
    <location>
        <begin position="858"/>
        <end position="867"/>
    </location>
</feature>
<evidence type="ECO:0000256" key="4">
    <source>
        <dbReference type="ARBA" id="ARBA00022723"/>
    </source>
</evidence>
<keyword evidence="20" id="KW-1185">Reference proteome</keyword>
<evidence type="ECO:0000313" key="20">
    <source>
        <dbReference type="Proteomes" id="UP000472269"/>
    </source>
</evidence>
<dbReference type="KEGG" id="acun:113490238"/>
<evidence type="ECO:0000313" key="19">
    <source>
        <dbReference type="Ensembl" id="ENSACUP00000020069.1"/>
    </source>
</evidence>
<dbReference type="GO" id="GO:0000209">
    <property type="term" value="P:protein polyubiquitination"/>
    <property type="evidence" value="ECO:0007669"/>
    <property type="project" value="TreeGrafter"/>
</dbReference>
<feature type="compositionally biased region" description="Polar residues" evidence="17">
    <location>
        <begin position="588"/>
        <end position="599"/>
    </location>
</feature>
<feature type="compositionally biased region" description="Polar residues" evidence="17">
    <location>
        <begin position="368"/>
        <end position="382"/>
    </location>
</feature>
<keyword evidence="6" id="KW-0833">Ubl conjugation pathway</keyword>
<dbReference type="CTD" id="10210"/>
<dbReference type="FunFam" id="3.30.40.10:FF:000136">
    <property type="entry name" value="E3 ubiquitin-protein ligase Topors"/>
    <property type="match status" value="1"/>
</dbReference>
<feature type="region of interest" description="Disordered" evidence="17">
    <location>
        <begin position="421"/>
        <end position="629"/>
    </location>
</feature>
<evidence type="ECO:0000256" key="3">
    <source>
        <dbReference type="ARBA" id="ARBA00022679"/>
    </source>
</evidence>
<dbReference type="GeneID" id="113490238"/>
<feature type="compositionally biased region" description="Basic and acidic residues" evidence="17">
    <location>
        <begin position="845"/>
        <end position="857"/>
    </location>
</feature>
<dbReference type="GO" id="GO:0008270">
    <property type="term" value="F:zinc ion binding"/>
    <property type="evidence" value="ECO:0007669"/>
    <property type="project" value="UniProtKB-KW"/>
</dbReference>
<keyword evidence="8" id="KW-0805">Transcription regulation</keyword>
<feature type="compositionally biased region" description="Polar residues" evidence="17">
    <location>
        <begin position="330"/>
        <end position="339"/>
    </location>
</feature>
<feature type="compositionally biased region" description="Basic and acidic residues" evidence="17">
    <location>
        <begin position="432"/>
        <end position="444"/>
    </location>
</feature>
<evidence type="ECO:0000256" key="12">
    <source>
        <dbReference type="ARBA" id="ARBA00076940"/>
    </source>
</evidence>
<dbReference type="EC" id="2.3.2.27" evidence="2"/>
<dbReference type="PANTHER" id="PTHR46077">
    <property type="entry name" value="E3 UBIQUITIN-PROTEIN LIGASE TOPORS"/>
    <property type="match status" value="1"/>
</dbReference>
<evidence type="ECO:0000256" key="17">
    <source>
        <dbReference type="SAM" id="MobiDB-lite"/>
    </source>
</evidence>
<feature type="compositionally biased region" description="Basic residues" evidence="17">
    <location>
        <begin position="571"/>
        <end position="581"/>
    </location>
</feature>
<keyword evidence="3" id="KW-0808">Transferase</keyword>
<dbReference type="AlphaFoldDB" id="A0A663N6H6"/>
<evidence type="ECO:0000256" key="13">
    <source>
        <dbReference type="ARBA" id="ARBA00079040"/>
    </source>
</evidence>
<dbReference type="OMA" id="DCVIVGF"/>
<dbReference type="SUPFAM" id="SSF57850">
    <property type="entry name" value="RING/U-box"/>
    <property type="match status" value="1"/>
</dbReference>
<keyword evidence="7" id="KW-0862">Zinc</keyword>
<dbReference type="PROSITE" id="PS00518">
    <property type="entry name" value="ZF_RING_1"/>
    <property type="match status" value="1"/>
</dbReference>
<feature type="compositionally biased region" description="Low complexity" evidence="17">
    <location>
        <begin position="949"/>
        <end position="963"/>
    </location>
</feature>
<dbReference type="Ensembl" id="ENSACUT00000021406.1">
    <property type="protein sequence ID" value="ENSACUP00000020069.1"/>
    <property type="gene ID" value="ENSACUG00000013429.1"/>
</dbReference>
<evidence type="ECO:0000256" key="14">
    <source>
        <dbReference type="ARBA" id="ARBA00079184"/>
    </source>
</evidence>
<evidence type="ECO:0000256" key="2">
    <source>
        <dbReference type="ARBA" id="ARBA00012483"/>
    </source>
</evidence>
<feature type="region of interest" description="Disordered" evidence="17">
    <location>
        <begin position="366"/>
        <end position="404"/>
    </location>
</feature>
<dbReference type="GO" id="GO:0008630">
    <property type="term" value="P:intrinsic apoptotic signaling pathway in response to DNA damage"/>
    <property type="evidence" value="ECO:0007669"/>
    <property type="project" value="UniProtKB-ARBA"/>
</dbReference>
<evidence type="ECO:0000256" key="8">
    <source>
        <dbReference type="ARBA" id="ARBA00023015"/>
    </source>
</evidence>
<dbReference type="CDD" id="cd16574">
    <property type="entry name" value="RING-HC_Topors"/>
    <property type="match status" value="1"/>
</dbReference>
<feature type="compositionally biased region" description="Basic residues" evidence="17">
    <location>
        <begin position="812"/>
        <end position="829"/>
    </location>
</feature>
<feature type="compositionally biased region" description="Polar residues" evidence="17">
    <location>
        <begin position="504"/>
        <end position="519"/>
    </location>
</feature>
<dbReference type="InterPro" id="IPR058746">
    <property type="entry name" value="Znf_RING-type_Topors"/>
</dbReference>
<feature type="compositionally biased region" description="Polar residues" evidence="17">
    <location>
        <begin position="929"/>
        <end position="948"/>
    </location>
</feature>
<dbReference type="InterPro" id="IPR017907">
    <property type="entry name" value="Znf_RING_CS"/>
</dbReference>
<evidence type="ECO:0000256" key="15">
    <source>
        <dbReference type="ARBA" id="ARBA00082108"/>
    </source>
</evidence>
<feature type="compositionally biased region" description="Basic and acidic residues" evidence="17">
    <location>
        <begin position="485"/>
        <end position="502"/>
    </location>
</feature>
<gene>
    <name evidence="19" type="primary">TOPORS</name>
</gene>
<evidence type="ECO:0000256" key="6">
    <source>
        <dbReference type="ARBA" id="ARBA00022786"/>
    </source>
</evidence>
<feature type="domain" description="RING-type" evidence="18">
    <location>
        <begin position="33"/>
        <end position="72"/>
    </location>
</feature>
<evidence type="ECO:0000256" key="9">
    <source>
        <dbReference type="ARBA" id="ARBA00023163"/>
    </source>
</evidence>
<evidence type="ECO:0000256" key="7">
    <source>
        <dbReference type="ARBA" id="ARBA00022833"/>
    </source>
</evidence>
<dbReference type="Pfam" id="PF00097">
    <property type="entry name" value="zf-C3HC4"/>
    <property type="match status" value="1"/>
</dbReference>
<feature type="compositionally biased region" description="Basic and acidic residues" evidence="17">
    <location>
        <begin position="751"/>
        <end position="760"/>
    </location>
</feature>
<name>A0A663N6H6_ATHCN</name>
<dbReference type="SMART" id="SM00184">
    <property type="entry name" value="RING"/>
    <property type="match status" value="1"/>
</dbReference>
<dbReference type="GO" id="GO:0061630">
    <property type="term" value="F:ubiquitin protein ligase activity"/>
    <property type="evidence" value="ECO:0007669"/>
    <property type="project" value="UniProtKB-EC"/>
</dbReference>
<protein>
    <recommendedName>
        <fullName evidence="10">E3 ubiquitin-protein ligase Topors</fullName>
        <ecNumber evidence="2">2.3.2.27</ecNumber>
    </recommendedName>
    <alternativeName>
        <fullName evidence="11">RING-type E3 ubiquitin transferase Topors</fullName>
    </alternativeName>
    <alternativeName>
        <fullName evidence="13">SUMO1-protein E3 ligase Topors</fullName>
    </alternativeName>
    <alternativeName>
        <fullName evidence="12">Topoisomerase I-binding RING finger protein</fullName>
    </alternativeName>
    <alternativeName>
        <fullName evidence="14">Topoisomerase I-binding arginine/serine-rich protein</fullName>
    </alternativeName>
    <alternativeName>
        <fullName evidence="15">Tumor suppressor p53-binding protein 3</fullName>
    </alternativeName>
</protein>